<feature type="domain" description="DDE-1" evidence="1">
    <location>
        <begin position="4"/>
        <end position="79"/>
    </location>
</feature>
<evidence type="ECO:0000313" key="3">
    <source>
        <dbReference type="Proteomes" id="UP000639643"/>
    </source>
</evidence>
<dbReference type="Pfam" id="PF03184">
    <property type="entry name" value="DDE_1"/>
    <property type="match status" value="1"/>
</dbReference>
<gene>
    <name evidence="2" type="ORF">CMUS01_07564</name>
</gene>
<accession>A0A8H6KG64</accession>
<protein>
    <submittedName>
        <fullName evidence="2">Transposase</fullName>
    </submittedName>
</protein>
<dbReference type="GO" id="GO:0003676">
    <property type="term" value="F:nucleic acid binding"/>
    <property type="evidence" value="ECO:0007669"/>
    <property type="project" value="InterPro"/>
</dbReference>
<dbReference type="EMBL" id="WIGM01000274">
    <property type="protein sequence ID" value="KAF6830934.1"/>
    <property type="molecule type" value="Genomic_DNA"/>
</dbReference>
<organism evidence="2 3">
    <name type="scientific">Colletotrichum musicola</name>
    <dbReference type="NCBI Taxonomy" id="2175873"/>
    <lineage>
        <taxon>Eukaryota</taxon>
        <taxon>Fungi</taxon>
        <taxon>Dikarya</taxon>
        <taxon>Ascomycota</taxon>
        <taxon>Pezizomycotina</taxon>
        <taxon>Sordariomycetes</taxon>
        <taxon>Hypocreomycetidae</taxon>
        <taxon>Glomerellales</taxon>
        <taxon>Glomerellaceae</taxon>
        <taxon>Colletotrichum</taxon>
        <taxon>Colletotrichum orchidearum species complex</taxon>
    </lineage>
</organism>
<evidence type="ECO:0000259" key="1">
    <source>
        <dbReference type="Pfam" id="PF03184"/>
    </source>
</evidence>
<reference evidence="2" key="1">
    <citation type="journal article" date="2020" name="Phytopathology">
        <title>Genome Sequence Resources of Colletotrichum truncatum, C. plurivorum, C. musicola, and C. sojae: Four Species Pathogenic to Soybean (Glycine max).</title>
        <authorList>
            <person name="Rogerio F."/>
            <person name="Boufleur T.R."/>
            <person name="Ciampi-Guillardi M."/>
            <person name="Sukno S.A."/>
            <person name="Thon M.R."/>
            <person name="Massola Junior N.S."/>
            <person name="Baroncelli R."/>
        </authorList>
    </citation>
    <scope>NUCLEOTIDE SEQUENCE</scope>
    <source>
        <strain evidence="2">LFN0074</strain>
    </source>
</reference>
<proteinExistence type="predicted"/>
<dbReference type="AlphaFoldDB" id="A0A8H6KG64"/>
<comment type="caution">
    <text evidence="2">The sequence shown here is derived from an EMBL/GenBank/DDBJ whole genome shotgun (WGS) entry which is preliminary data.</text>
</comment>
<sequence length="165" mass="18977">MYLCYQNNVHLLFLPPHTSHVLQPLDQSVFGPLKTAYKKELGLRPQWDCSTVVGKRTFILCYGKARHAALTTKNIISGWRYTGLWPVNMGRPLISPLLLENTITPANVNASEIWAKTTSAVPWSTPRKREELRESFSLFSKLEGDVSTRRLLFRKVEKAWDERAY</sequence>
<dbReference type="Proteomes" id="UP000639643">
    <property type="component" value="Unassembled WGS sequence"/>
</dbReference>
<dbReference type="OrthoDB" id="4839903at2759"/>
<evidence type="ECO:0000313" key="2">
    <source>
        <dbReference type="EMBL" id="KAF6830934.1"/>
    </source>
</evidence>
<dbReference type="InterPro" id="IPR004875">
    <property type="entry name" value="DDE_SF_endonuclease_dom"/>
</dbReference>
<keyword evidence="3" id="KW-1185">Reference proteome</keyword>
<name>A0A8H6KG64_9PEZI</name>